<dbReference type="AlphaFoldDB" id="A0A1I3WV95"/>
<dbReference type="EMBL" id="FOSC01000010">
    <property type="protein sequence ID" value="SFK11534.1"/>
    <property type="molecule type" value="Genomic_DNA"/>
</dbReference>
<sequence length="220" mass="24615">MPVAYSLVRTPAQAGFALRPPVLVAGVLFHHWSRPARLHLPVLRPAPLARASDALQFSSTRRLTLLLVQPFALTKRLLWPLLTSRSVLPRRPFRHEARSPRVRTHSFTAQPPDLHHLALATRASRLLARSPCSAVPRIRFLFIGSRFTLHASSPRSVALPQLRFTSFAVASSREDLHLQECAHAGRTKKAAGRCRRLQMQTGFRAICSGHFPGHFGLQFP</sequence>
<organism evidence="1 2">
    <name type="scientific">Marinobacter persicus</name>
    <dbReference type="NCBI Taxonomy" id="930118"/>
    <lineage>
        <taxon>Bacteria</taxon>
        <taxon>Pseudomonadati</taxon>
        <taxon>Pseudomonadota</taxon>
        <taxon>Gammaproteobacteria</taxon>
        <taxon>Pseudomonadales</taxon>
        <taxon>Marinobacteraceae</taxon>
        <taxon>Marinobacter</taxon>
    </lineage>
</organism>
<name>A0A1I3WV95_9GAMM</name>
<protein>
    <submittedName>
        <fullName evidence="1">Uncharacterized protein</fullName>
    </submittedName>
</protein>
<keyword evidence="2" id="KW-1185">Reference proteome</keyword>
<reference evidence="1 2" key="1">
    <citation type="submission" date="2016-10" db="EMBL/GenBank/DDBJ databases">
        <authorList>
            <person name="de Groot N.N."/>
        </authorList>
    </citation>
    <scope>NUCLEOTIDE SEQUENCE [LARGE SCALE GENOMIC DNA]</scope>
    <source>
        <strain evidence="1 2">IBRC-M 10445</strain>
    </source>
</reference>
<evidence type="ECO:0000313" key="2">
    <source>
        <dbReference type="Proteomes" id="UP000199445"/>
    </source>
</evidence>
<gene>
    <name evidence="1" type="ORF">SAMN05216429_110161</name>
</gene>
<dbReference type="Proteomes" id="UP000199445">
    <property type="component" value="Unassembled WGS sequence"/>
</dbReference>
<evidence type="ECO:0000313" key="1">
    <source>
        <dbReference type="EMBL" id="SFK11534.1"/>
    </source>
</evidence>
<accession>A0A1I3WV95</accession>
<proteinExistence type="predicted"/>